<evidence type="ECO:0000259" key="1">
    <source>
        <dbReference type="Pfam" id="PF13701"/>
    </source>
</evidence>
<reference evidence="2 3" key="1">
    <citation type="journal article" date="2019" name="Int. J. Syst. Evol. Microbiol.">
        <title>Lactobacillus salitolerans sp. nov., a novel lactic acid bacterium isolated from spent mushroom substrates.</title>
        <authorList>
            <person name="Tohno M."/>
            <person name="Tanizawa Y."/>
            <person name="Kojima Y."/>
            <person name="Sakamoto M."/>
            <person name="Nakamura Y."/>
            <person name="Ohkuma M."/>
            <person name="Kobayashi H."/>
        </authorList>
    </citation>
    <scope>NUCLEOTIDE SEQUENCE [LARGE SCALE GENOMIC DNA]</scope>
    <source>
        <strain evidence="2 3">YK43</strain>
    </source>
</reference>
<feature type="domain" description="Transposase DDE" evidence="1">
    <location>
        <begin position="1"/>
        <end position="192"/>
    </location>
</feature>
<accession>A0A401IRV7</accession>
<organism evidence="2 3">
    <name type="scientific">Ligilactobacillus salitolerans</name>
    <dbReference type="NCBI Taxonomy" id="1808352"/>
    <lineage>
        <taxon>Bacteria</taxon>
        <taxon>Bacillati</taxon>
        <taxon>Bacillota</taxon>
        <taxon>Bacilli</taxon>
        <taxon>Lactobacillales</taxon>
        <taxon>Lactobacillaceae</taxon>
        <taxon>Ligilactobacillus</taxon>
    </lineage>
</organism>
<sequence length="201" mass="23204">MRPGNLYTSNGAEDFLRPILQNYASQDVLVRADSGFAKPAIYAACEAVGAKFVIRLKANQRLRKIAEHLITVGNQDCAETEIQYHTLRNYRVDSWDKAYTVIVKSTRQESEFLFRHEFIVSNLEKTFPQDVYQLYQQCGTMEDLIKEVKAGFFFNKTDSSTFVANHFRMLLSGVAYNLIQAMKMLILPAKLEKNDYFWFAL</sequence>
<dbReference type="InterPro" id="IPR025668">
    <property type="entry name" value="Tnp_DDE_dom"/>
</dbReference>
<keyword evidence="3" id="KW-1185">Reference proteome</keyword>
<proteinExistence type="predicted"/>
<protein>
    <recommendedName>
        <fullName evidence="1">Transposase DDE domain-containing protein</fullName>
    </recommendedName>
</protein>
<dbReference type="Pfam" id="PF13701">
    <property type="entry name" value="DDE_Tnp_1_4"/>
    <property type="match status" value="1"/>
</dbReference>
<dbReference type="AlphaFoldDB" id="A0A401IRV7"/>
<dbReference type="Proteomes" id="UP000286848">
    <property type="component" value="Unassembled WGS sequence"/>
</dbReference>
<dbReference type="EMBL" id="BFFP01000008">
    <property type="protein sequence ID" value="GBG94270.1"/>
    <property type="molecule type" value="Genomic_DNA"/>
</dbReference>
<comment type="caution">
    <text evidence="2">The sequence shown here is derived from an EMBL/GenBank/DDBJ whole genome shotgun (WGS) entry which is preliminary data.</text>
</comment>
<evidence type="ECO:0000313" key="2">
    <source>
        <dbReference type="EMBL" id="GBG94270.1"/>
    </source>
</evidence>
<name>A0A401IRV7_9LACO</name>
<gene>
    <name evidence="2" type="ORF">LFYK43_07290</name>
</gene>
<evidence type="ECO:0000313" key="3">
    <source>
        <dbReference type="Proteomes" id="UP000286848"/>
    </source>
</evidence>